<keyword evidence="1" id="KW-0472">Membrane</keyword>
<keyword evidence="1" id="KW-1133">Transmembrane helix</keyword>
<reference evidence="2 3" key="1">
    <citation type="submission" date="2019-06" db="EMBL/GenBank/DDBJ databases">
        <title>Sequencing the genomes of 1000 actinobacteria strains.</title>
        <authorList>
            <person name="Klenk H.-P."/>
        </authorList>
    </citation>
    <scope>NUCLEOTIDE SEQUENCE [LARGE SCALE GENOMIC DNA]</scope>
    <source>
        <strain evidence="2 3">DSM 45679</strain>
    </source>
</reference>
<evidence type="ECO:0000313" key="2">
    <source>
        <dbReference type="EMBL" id="TQJ01955.1"/>
    </source>
</evidence>
<name>A0A542DFT9_AMYCI</name>
<keyword evidence="3" id="KW-1185">Reference proteome</keyword>
<protein>
    <submittedName>
        <fullName evidence="2">Uncharacterized protein</fullName>
    </submittedName>
</protein>
<dbReference type="EMBL" id="VFML01000001">
    <property type="protein sequence ID" value="TQJ01955.1"/>
    <property type="molecule type" value="Genomic_DNA"/>
</dbReference>
<dbReference type="Proteomes" id="UP000320876">
    <property type="component" value="Unassembled WGS sequence"/>
</dbReference>
<keyword evidence="1" id="KW-0812">Transmembrane</keyword>
<dbReference type="RefSeq" id="WP_211357987.1">
    <property type="nucleotide sequence ID" value="NZ_VFML01000001.1"/>
</dbReference>
<accession>A0A542DFT9</accession>
<dbReference type="AlphaFoldDB" id="A0A542DFT9"/>
<evidence type="ECO:0000256" key="1">
    <source>
        <dbReference type="SAM" id="Phobius"/>
    </source>
</evidence>
<organism evidence="2 3">
    <name type="scientific">Amycolatopsis cihanbeyliensis</name>
    <dbReference type="NCBI Taxonomy" id="1128664"/>
    <lineage>
        <taxon>Bacteria</taxon>
        <taxon>Bacillati</taxon>
        <taxon>Actinomycetota</taxon>
        <taxon>Actinomycetes</taxon>
        <taxon>Pseudonocardiales</taxon>
        <taxon>Pseudonocardiaceae</taxon>
        <taxon>Amycolatopsis</taxon>
    </lineage>
</organism>
<proteinExistence type="predicted"/>
<gene>
    <name evidence="2" type="ORF">FB471_1671</name>
</gene>
<evidence type="ECO:0000313" key="3">
    <source>
        <dbReference type="Proteomes" id="UP000320876"/>
    </source>
</evidence>
<comment type="caution">
    <text evidence="2">The sequence shown here is derived from an EMBL/GenBank/DDBJ whole genome shotgun (WGS) entry which is preliminary data.</text>
</comment>
<feature type="transmembrane region" description="Helical" evidence="1">
    <location>
        <begin position="16"/>
        <end position="34"/>
    </location>
</feature>
<sequence>MSRTIRILREVPRTDGGRVLVLLLALLLAYHLWIEVTAPGRIAEGVGQDADRYGRFAVDVELDFPPERFHILRLQAYGRVRGTTGTVLHLRAVTRAGVDALARTYWIEEIRPAVAPATAWRRSCVPGAYPGRCRR</sequence>